<dbReference type="Gene3D" id="2.60.200.40">
    <property type="match status" value="1"/>
</dbReference>
<sequence length="77" mass="8627">MFLPRLGVELVPFNLGKHDLHPHITFEHAREIRIETPEGSDPIEIFADGDAVAHTPATVRIRTNALKVRVPGRTVRP</sequence>
<keyword evidence="3" id="KW-1185">Reference proteome</keyword>
<dbReference type="OrthoDB" id="142078at2"/>
<gene>
    <name evidence="2" type="ORF">VV01_08215</name>
</gene>
<dbReference type="Proteomes" id="UP000037397">
    <property type="component" value="Unassembled WGS sequence"/>
</dbReference>
<accession>A0A0L6CH53</accession>
<reference evidence="3" key="1">
    <citation type="submission" date="2015-03" db="EMBL/GenBank/DDBJ databases">
        <title>Luteipulveratus halotolerans sp. nov., a novel actinobacterium (Dermacoccaceae) from Sarawak, Malaysia.</title>
        <authorList>
            <person name="Juboi H."/>
            <person name="Basik A."/>
            <person name="Shamsul S.S."/>
            <person name="Arnold P."/>
            <person name="Schmitt E.K."/>
            <person name="Sanglier J.-J."/>
            <person name="Yeo T."/>
        </authorList>
    </citation>
    <scope>NUCLEOTIDE SEQUENCE [LARGE SCALE GENOMIC DNA]</scope>
    <source>
        <strain evidence="3">C296001</strain>
    </source>
</reference>
<comment type="caution">
    <text evidence="2">The sequence shown here is derived from an EMBL/GenBank/DDBJ whole genome shotgun (WGS) entry which is preliminary data.</text>
</comment>
<protein>
    <recommendedName>
        <fullName evidence="1">YegS/DAGK C-terminal domain-containing protein</fullName>
    </recommendedName>
</protein>
<evidence type="ECO:0000259" key="1">
    <source>
        <dbReference type="Pfam" id="PF19279"/>
    </source>
</evidence>
<dbReference type="InterPro" id="IPR045540">
    <property type="entry name" value="YegS/DAGK_C"/>
</dbReference>
<dbReference type="EMBL" id="LAIR01000002">
    <property type="protein sequence ID" value="KNX37132.1"/>
    <property type="molecule type" value="Genomic_DNA"/>
</dbReference>
<evidence type="ECO:0000313" key="2">
    <source>
        <dbReference type="EMBL" id="KNX37132.1"/>
    </source>
</evidence>
<dbReference type="Pfam" id="PF19279">
    <property type="entry name" value="YegS_C"/>
    <property type="match status" value="1"/>
</dbReference>
<name>A0A0L6CH53_9MICO</name>
<evidence type="ECO:0000313" key="3">
    <source>
        <dbReference type="Proteomes" id="UP000037397"/>
    </source>
</evidence>
<dbReference type="SUPFAM" id="SSF111331">
    <property type="entry name" value="NAD kinase/diacylglycerol kinase-like"/>
    <property type="match status" value="1"/>
</dbReference>
<feature type="domain" description="YegS/DAGK C-terminal" evidence="1">
    <location>
        <begin position="14"/>
        <end position="68"/>
    </location>
</feature>
<dbReference type="AlphaFoldDB" id="A0A0L6CH53"/>
<organism evidence="2 3">
    <name type="scientific">Luteipulveratus halotolerans</name>
    <dbReference type="NCBI Taxonomy" id="1631356"/>
    <lineage>
        <taxon>Bacteria</taxon>
        <taxon>Bacillati</taxon>
        <taxon>Actinomycetota</taxon>
        <taxon>Actinomycetes</taxon>
        <taxon>Micrococcales</taxon>
        <taxon>Dermacoccaceae</taxon>
        <taxon>Luteipulveratus</taxon>
    </lineage>
</organism>
<proteinExistence type="predicted"/>
<dbReference type="InterPro" id="IPR016064">
    <property type="entry name" value="NAD/diacylglycerol_kinase_sf"/>
</dbReference>